<dbReference type="OrthoDB" id="10667687at2759"/>
<reference evidence="3" key="1">
    <citation type="submission" date="2016-04" db="UniProtKB">
        <authorList>
            <consortium name="WormBaseParasite"/>
        </authorList>
    </citation>
    <scope>IDENTIFICATION</scope>
</reference>
<dbReference type="EMBL" id="UZAF01017952">
    <property type="protein sequence ID" value="VDO46528.1"/>
    <property type="molecule type" value="Genomic_DNA"/>
</dbReference>
<gene>
    <name evidence="1" type="ORF">HPLM_LOCUS12713</name>
</gene>
<sequence length="163" mass="18199">MSALLFWNPVAIEVIVEYKHFPALATLEFLTSSYNSSMIFSVNVADAMGPGLGVDGNSRNVVASCELLQPLVDQVDPLQCVLVGESVGSDDDLRDKPASSRGFGLLPYLRKQKLHEGCTPQIDDFSVEKLVFQYWRPSLLIMQLVKRSILQQNVFIRLHNPYA</sequence>
<reference evidence="1 2" key="2">
    <citation type="submission" date="2018-11" db="EMBL/GenBank/DDBJ databases">
        <authorList>
            <consortium name="Pathogen Informatics"/>
        </authorList>
    </citation>
    <scope>NUCLEOTIDE SEQUENCE [LARGE SCALE GENOMIC DNA]</scope>
    <source>
        <strain evidence="1 2">MHpl1</strain>
    </source>
</reference>
<dbReference type="WBParaSite" id="HPLM_0001272101-mRNA-1">
    <property type="protein sequence ID" value="HPLM_0001272101-mRNA-1"/>
    <property type="gene ID" value="HPLM_0001272101"/>
</dbReference>
<evidence type="ECO:0000313" key="2">
    <source>
        <dbReference type="Proteomes" id="UP000268014"/>
    </source>
</evidence>
<proteinExistence type="predicted"/>
<keyword evidence="2" id="KW-1185">Reference proteome</keyword>
<dbReference type="Proteomes" id="UP000268014">
    <property type="component" value="Unassembled WGS sequence"/>
</dbReference>
<evidence type="ECO:0000313" key="3">
    <source>
        <dbReference type="WBParaSite" id="HPLM_0001272101-mRNA-1"/>
    </source>
</evidence>
<protein>
    <submittedName>
        <fullName evidence="3">Formimidoylglutamase</fullName>
    </submittedName>
</protein>
<accession>A0A158QPI8</accession>
<evidence type="ECO:0000313" key="1">
    <source>
        <dbReference type="EMBL" id="VDO46528.1"/>
    </source>
</evidence>
<dbReference type="AlphaFoldDB" id="A0A158QPI8"/>
<name>A0A158QPI8_HAEPC</name>
<organism evidence="3">
    <name type="scientific">Haemonchus placei</name>
    <name type="common">Barber's pole worm</name>
    <dbReference type="NCBI Taxonomy" id="6290"/>
    <lineage>
        <taxon>Eukaryota</taxon>
        <taxon>Metazoa</taxon>
        <taxon>Ecdysozoa</taxon>
        <taxon>Nematoda</taxon>
        <taxon>Chromadorea</taxon>
        <taxon>Rhabditida</taxon>
        <taxon>Rhabditina</taxon>
        <taxon>Rhabditomorpha</taxon>
        <taxon>Strongyloidea</taxon>
        <taxon>Trichostrongylidae</taxon>
        <taxon>Haemonchus</taxon>
    </lineage>
</organism>